<evidence type="ECO:0000313" key="2">
    <source>
        <dbReference type="Proteomes" id="UP000504610"/>
    </source>
</evidence>
<dbReference type="Gene3D" id="2.120.10.80">
    <property type="entry name" value="Kelch-type beta propeller"/>
    <property type="match status" value="1"/>
</dbReference>
<dbReference type="KEGG" id="rsz:108816880"/>
<dbReference type="CDD" id="cd22152">
    <property type="entry name" value="F-box_AtAFR-like"/>
    <property type="match status" value="1"/>
</dbReference>
<proteinExistence type="predicted"/>
<name>A0A6J0KD61_RAPSA</name>
<dbReference type="Pfam" id="PF25210">
    <property type="entry name" value="Kelch_FKB95"/>
    <property type="match status" value="1"/>
</dbReference>
<dbReference type="SUPFAM" id="SSF117281">
    <property type="entry name" value="Kelch motif"/>
    <property type="match status" value="1"/>
</dbReference>
<dbReference type="InterPro" id="IPR057499">
    <property type="entry name" value="Kelch_FKB95"/>
</dbReference>
<dbReference type="OrthoDB" id="1924677at2759"/>
<protein>
    <submittedName>
        <fullName evidence="3">F-box/kelch-repeat protein At4g38940-like</fullName>
    </submittedName>
</protein>
<dbReference type="Proteomes" id="UP000504610">
    <property type="component" value="Chromosome 7"/>
</dbReference>
<organism evidence="2 3">
    <name type="scientific">Raphanus sativus</name>
    <name type="common">Radish</name>
    <name type="synonym">Raphanus raphanistrum var. sativus</name>
    <dbReference type="NCBI Taxonomy" id="3726"/>
    <lineage>
        <taxon>Eukaryota</taxon>
        <taxon>Viridiplantae</taxon>
        <taxon>Streptophyta</taxon>
        <taxon>Embryophyta</taxon>
        <taxon>Tracheophyta</taxon>
        <taxon>Spermatophyta</taxon>
        <taxon>Magnoliopsida</taxon>
        <taxon>eudicotyledons</taxon>
        <taxon>Gunneridae</taxon>
        <taxon>Pentapetalae</taxon>
        <taxon>rosids</taxon>
        <taxon>malvids</taxon>
        <taxon>Brassicales</taxon>
        <taxon>Brassicaceae</taxon>
        <taxon>Brassiceae</taxon>
        <taxon>Raphanus</taxon>
    </lineage>
</organism>
<sequence length="347" mass="39638">MSSNIRAKKKQLPSSSPIKSLPEDIVVDILARVSACDYPRASLVSKYFRSLVSSREIYARRSSLGCTEHFFYVVHYDTDNRHDCLYTLRGKEKPKGLVRISGLPDMPRDGSYVAVGSRIYVFSGMMTSSAFFIDCTSHTVQHLPKMPVPLCGIVADVIGRRIYVFGYHGTDQVICAVFDTETQMWEDGMKNAMDIFLPCLVVMADKMYMMGIGDSFVYDPKESKWETDEVLSSKYWVQKVCVVDDVLYFYDYDDKEVRAYDPEHKCWGVVKGLDDFLVEMRRAGGCWPVPMSYAGKLVLFFHKPKIIGEILLERRRGGQIWGKVGRWYDHGLTTDNFYITKSLAVVL</sequence>
<feature type="domain" description="F-box" evidence="1">
    <location>
        <begin position="15"/>
        <end position="61"/>
    </location>
</feature>
<dbReference type="InterPro" id="IPR015915">
    <property type="entry name" value="Kelch-typ_b-propeller"/>
</dbReference>
<dbReference type="InterPro" id="IPR001810">
    <property type="entry name" value="F-box_dom"/>
</dbReference>
<accession>A0A6J0KD61</accession>
<evidence type="ECO:0000313" key="3">
    <source>
        <dbReference type="RefSeq" id="XP_018444944.1"/>
    </source>
</evidence>
<dbReference type="Pfam" id="PF00646">
    <property type="entry name" value="F-box"/>
    <property type="match status" value="1"/>
</dbReference>
<reference evidence="2" key="1">
    <citation type="journal article" date="2019" name="Database">
        <title>The radish genome database (RadishGD): an integrated information resource for radish genomics.</title>
        <authorList>
            <person name="Yu H.J."/>
            <person name="Baek S."/>
            <person name="Lee Y.J."/>
            <person name="Cho A."/>
            <person name="Mun J.H."/>
        </authorList>
    </citation>
    <scope>NUCLEOTIDE SEQUENCE [LARGE SCALE GENOMIC DNA]</scope>
    <source>
        <strain evidence="2">cv. WK10039</strain>
    </source>
</reference>
<dbReference type="Gene3D" id="1.20.1280.50">
    <property type="match status" value="1"/>
</dbReference>
<dbReference type="SUPFAM" id="SSF81383">
    <property type="entry name" value="F-box domain"/>
    <property type="match status" value="1"/>
</dbReference>
<gene>
    <name evidence="3" type="primary">LOC108816880</name>
</gene>
<keyword evidence="2" id="KW-1185">Reference proteome</keyword>
<dbReference type="InterPro" id="IPR036047">
    <property type="entry name" value="F-box-like_dom_sf"/>
</dbReference>
<dbReference type="RefSeq" id="XP_018444944.1">
    <property type="nucleotide sequence ID" value="XM_018589442.1"/>
</dbReference>
<dbReference type="PROSITE" id="PS50181">
    <property type="entry name" value="FBOX"/>
    <property type="match status" value="1"/>
</dbReference>
<dbReference type="PANTHER" id="PTHR24414">
    <property type="entry name" value="F-BOX/KELCH-REPEAT PROTEIN SKIP4"/>
    <property type="match status" value="1"/>
</dbReference>
<reference evidence="3" key="2">
    <citation type="submission" date="2025-08" db="UniProtKB">
        <authorList>
            <consortium name="RefSeq"/>
        </authorList>
    </citation>
    <scope>IDENTIFICATION</scope>
    <source>
        <tissue evidence="3">Leaf</tissue>
    </source>
</reference>
<evidence type="ECO:0000259" key="1">
    <source>
        <dbReference type="PROSITE" id="PS50181"/>
    </source>
</evidence>
<dbReference type="InterPro" id="IPR050354">
    <property type="entry name" value="F-box/kelch-repeat_ARATH"/>
</dbReference>
<dbReference type="PANTHER" id="PTHR24414:SF141">
    <property type="entry name" value="GENOME ASSEMBLY, CHROMOSOME: A07"/>
    <property type="match status" value="1"/>
</dbReference>
<dbReference type="AlphaFoldDB" id="A0A6J0KD61"/>
<dbReference type="SMART" id="SM00256">
    <property type="entry name" value="FBOX"/>
    <property type="match status" value="1"/>
</dbReference>
<dbReference type="GeneID" id="108816880"/>